<sequence length="52" mass="6136">MRSYASAPHLCCSYITDFHIFAFVLFHQPSWETHKISIEAWPRQSKSCSLYN</sequence>
<reference evidence="1" key="2">
    <citation type="journal article" date="2015" name="Fish Shellfish Immunol.">
        <title>Early steps in the European eel (Anguilla anguilla)-Vibrio vulnificus interaction in the gills: Role of the RtxA13 toxin.</title>
        <authorList>
            <person name="Callol A."/>
            <person name="Pajuelo D."/>
            <person name="Ebbesson L."/>
            <person name="Teles M."/>
            <person name="MacKenzie S."/>
            <person name="Amaro C."/>
        </authorList>
    </citation>
    <scope>NUCLEOTIDE SEQUENCE</scope>
</reference>
<name>A0A0E9V8W3_ANGAN</name>
<protein>
    <submittedName>
        <fullName evidence="1">Uncharacterized protein</fullName>
    </submittedName>
</protein>
<reference evidence="1" key="1">
    <citation type="submission" date="2014-11" db="EMBL/GenBank/DDBJ databases">
        <authorList>
            <person name="Amaro Gonzalez C."/>
        </authorList>
    </citation>
    <scope>NUCLEOTIDE SEQUENCE</scope>
</reference>
<dbReference type="AlphaFoldDB" id="A0A0E9V8W3"/>
<proteinExistence type="predicted"/>
<evidence type="ECO:0000313" key="1">
    <source>
        <dbReference type="EMBL" id="JAH74549.1"/>
    </source>
</evidence>
<dbReference type="EMBL" id="GBXM01034028">
    <property type="protein sequence ID" value="JAH74549.1"/>
    <property type="molecule type" value="Transcribed_RNA"/>
</dbReference>
<accession>A0A0E9V8W3</accession>
<organism evidence="1">
    <name type="scientific">Anguilla anguilla</name>
    <name type="common">European freshwater eel</name>
    <name type="synonym">Muraena anguilla</name>
    <dbReference type="NCBI Taxonomy" id="7936"/>
    <lineage>
        <taxon>Eukaryota</taxon>
        <taxon>Metazoa</taxon>
        <taxon>Chordata</taxon>
        <taxon>Craniata</taxon>
        <taxon>Vertebrata</taxon>
        <taxon>Euteleostomi</taxon>
        <taxon>Actinopterygii</taxon>
        <taxon>Neopterygii</taxon>
        <taxon>Teleostei</taxon>
        <taxon>Anguilliformes</taxon>
        <taxon>Anguillidae</taxon>
        <taxon>Anguilla</taxon>
    </lineage>
</organism>